<organism evidence="5 6">
    <name type="scientific">Rhodamnia argentea</name>
    <dbReference type="NCBI Taxonomy" id="178133"/>
    <lineage>
        <taxon>Eukaryota</taxon>
        <taxon>Viridiplantae</taxon>
        <taxon>Streptophyta</taxon>
        <taxon>Embryophyta</taxon>
        <taxon>Tracheophyta</taxon>
        <taxon>Spermatophyta</taxon>
        <taxon>Magnoliopsida</taxon>
        <taxon>eudicotyledons</taxon>
        <taxon>Gunneridae</taxon>
        <taxon>Pentapetalae</taxon>
        <taxon>rosids</taxon>
        <taxon>malvids</taxon>
        <taxon>Myrtales</taxon>
        <taxon>Myrtaceae</taxon>
        <taxon>Myrtoideae</taxon>
        <taxon>Myrteae</taxon>
        <taxon>Australasian group</taxon>
        <taxon>Rhodamnia</taxon>
    </lineage>
</organism>
<feature type="signal peptide" evidence="3">
    <location>
        <begin position="1"/>
        <end position="18"/>
    </location>
</feature>
<dbReference type="SUPFAM" id="SSF52540">
    <property type="entry name" value="P-loop containing nucleoside triphosphate hydrolases"/>
    <property type="match status" value="1"/>
</dbReference>
<dbReference type="SUPFAM" id="SSF52200">
    <property type="entry name" value="Toll/Interleukin receptor TIR domain"/>
    <property type="match status" value="1"/>
</dbReference>
<dbReference type="InterPro" id="IPR000157">
    <property type="entry name" value="TIR_dom"/>
</dbReference>
<evidence type="ECO:0000256" key="1">
    <source>
        <dbReference type="ARBA" id="ARBA00022614"/>
    </source>
</evidence>
<dbReference type="Proteomes" id="UP000827889">
    <property type="component" value="Chromosome 1"/>
</dbReference>
<evidence type="ECO:0000256" key="2">
    <source>
        <dbReference type="ARBA" id="ARBA00022737"/>
    </source>
</evidence>
<feature type="domain" description="TIR" evidence="4">
    <location>
        <begin position="36"/>
        <end position="203"/>
    </location>
</feature>
<evidence type="ECO:0000313" key="5">
    <source>
        <dbReference type="Proteomes" id="UP000827889"/>
    </source>
</evidence>
<accession>A0ABM3HAV9</accession>
<dbReference type="InterPro" id="IPR044974">
    <property type="entry name" value="Disease_R_plants"/>
</dbReference>
<reference evidence="6" key="2">
    <citation type="submission" date="2025-08" db="UniProtKB">
        <authorList>
            <consortium name="RefSeq"/>
        </authorList>
    </citation>
    <scope>IDENTIFICATION</scope>
    <source>
        <tissue evidence="6">Leaf</tissue>
    </source>
</reference>
<dbReference type="RefSeq" id="XP_048133726.1">
    <property type="nucleotide sequence ID" value="XM_048277769.1"/>
</dbReference>
<dbReference type="PANTHER" id="PTHR11017">
    <property type="entry name" value="LEUCINE-RICH REPEAT-CONTAINING PROTEIN"/>
    <property type="match status" value="1"/>
</dbReference>
<evidence type="ECO:0000313" key="6">
    <source>
        <dbReference type="RefSeq" id="XP_048133726.1"/>
    </source>
</evidence>
<name>A0ABM3HAV9_9MYRT</name>
<evidence type="ECO:0000256" key="3">
    <source>
        <dbReference type="SAM" id="SignalP"/>
    </source>
</evidence>
<dbReference type="Pfam" id="PF01582">
    <property type="entry name" value="TIR"/>
    <property type="match status" value="1"/>
</dbReference>
<dbReference type="InterPro" id="IPR027417">
    <property type="entry name" value="P-loop_NTPase"/>
</dbReference>
<keyword evidence="1" id="KW-0433">Leucine-rich repeat</keyword>
<dbReference type="Pfam" id="PF23282">
    <property type="entry name" value="WHD_ROQ1"/>
    <property type="match status" value="1"/>
</dbReference>
<dbReference type="PROSITE" id="PS50104">
    <property type="entry name" value="TIR"/>
    <property type="match status" value="1"/>
</dbReference>
<reference evidence="5" key="1">
    <citation type="submission" date="2025-05" db="UniProtKB">
        <authorList>
            <consortium name="RefSeq"/>
        </authorList>
    </citation>
    <scope>NUCLEOTIDE SEQUENCE [LARGE SCALE GENOMIC DNA]</scope>
</reference>
<protein>
    <submittedName>
        <fullName evidence="6">Disease resistance protein L6-like</fullName>
    </submittedName>
</protein>
<dbReference type="InterPro" id="IPR035897">
    <property type="entry name" value="Toll_tir_struct_dom_sf"/>
</dbReference>
<dbReference type="GeneID" id="115733690"/>
<keyword evidence="3" id="KW-0732">Signal</keyword>
<keyword evidence="2" id="KW-0677">Repeat</keyword>
<dbReference type="Gene3D" id="1.10.8.430">
    <property type="entry name" value="Helical domain of apoptotic protease-activating factors"/>
    <property type="match status" value="1"/>
</dbReference>
<proteinExistence type="predicted"/>
<gene>
    <name evidence="6" type="primary">LOC115733690</name>
</gene>
<dbReference type="PANTHER" id="PTHR11017:SF570">
    <property type="entry name" value="DISEASE RESISTANCE PROTEIN (TIR-NBS CLASS)-RELATED"/>
    <property type="match status" value="1"/>
</dbReference>
<dbReference type="InterPro" id="IPR042197">
    <property type="entry name" value="Apaf_helical"/>
</dbReference>
<dbReference type="Gene3D" id="3.40.50.300">
    <property type="entry name" value="P-loop containing nucleotide triphosphate hydrolases"/>
    <property type="match status" value="1"/>
</dbReference>
<keyword evidence="5" id="KW-1185">Reference proteome</keyword>
<dbReference type="SMART" id="SM00255">
    <property type="entry name" value="TIR"/>
    <property type="match status" value="1"/>
</dbReference>
<feature type="chain" id="PRO_5045275358" evidence="3">
    <location>
        <begin position="19"/>
        <end position="571"/>
    </location>
</feature>
<dbReference type="InterPro" id="IPR002182">
    <property type="entry name" value="NB-ARC"/>
</dbReference>
<evidence type="ECO:0000259" key="4">
    <source>
        <dbReference type="PROSITE" id="PS50104"/>
    </source>
</evidence>
<dbReference type="InterPro" id="IPR058192">
    <property type="entry name" value="WHD_ROQ1-like"/>
</dbReference>
<dbReference type="Gene3D" id="3.40.50.10140">
    <property type="entry name" value="Toll/interleukin-1 receptor homology (TIR) domain"/>
    <property type="match status" value="1"/>
</dbReference>
<sequence>MEQAFVTLVVAFFLGALAHKLLSERRTSPPIRPSGDDCEVLLSFADAQKSFADLLYDRLVGVGIRVFRDHDEVRAGEELGPEVLKAINNGEILIPIISENYASSKSCLDQLVRMMERQKHSGRRLVFPIFYKVKAADVPEQRGSFGEAFGCYRRSFDGTLVAEWKKALKEVSELTTPWESESFTDGREEELVKLVAEQVSQELKRRYLVDTDYLVGIDSHVDKVMQLIDERSSAVVIVGIYGRVGIGKTTLVKAIDKKLSSPSYWHSFIEDIRKSCNRNSIVNLQNQLITDMLERNDFQASDVPHGISILTSVFKDKKALIILDDVDNTEQLDDLVGMSHSLAPGSRIFFTTRNESVLGWAKVDRKYGVYRKYALEELNEEQRLILFSRHAFRRDSPPNEEFSALARPVVSMTGGLPLALEIVGSFLCGKPAEVWRETIKKMENMPHMVVQEKLMIGYYLLEEKQKQMFLDIACFLIGSDARLASYMWDACGFFATEGIEVLRSLSFIKIGDNHELRMQNQMRDLGRKIVRIENPREPHHRSRLWDYEEALGVLERKEKVMTIDSEQNVEI</sequence>
<dbReference type="PRINTS" id="PR00364">
    <property type="entry name" value="DISEASERSIST"/>
</dbReference>
<dbReference type="Pfam" id="PF00931">
    <property type="entry name" value="NB-ARC"/>
    <property type="match status" value="1"/>
</dbReference>